<dbReference type="InterPro" id="IPR011009">
    <property type="entry name" value="Kinase-like_dom_sf"/>
</dbReference>
<accession>A0A5N6NFN6</accession>
<evidence type="ECO:0000256" key="4">
    <source>
        <dbReference type="ARBA" id="ARBA00022729"/>
    </source>
</evidence>
<feature type="domain" description="Gnk2-homologous" evidence="17">
    <location>
        <begin position="480"/>
        <end position="579"/>
    </location>
</feature>
<dbReference type="Gene3D" id="1.10.510.10">
    <property type="entry name" value="Transferase(Phosphotransferase) domain 1"/>
    <property type="match status" value="1"/>
</dbReference>
<keyword evidence="14" id="KW-0812">Transmembrane</keyword>
<dbReference type="GO" id="GO:0008270">
    <property type="term" value="F:zinc ion binding"/>
    <property type="evidence" value="ECO:0007669"/>
    <property type="project" value="UniProtKB-KW"/>
</dbReference>
<organism evidence="18 19">
    <name type="scientific">Mikania micrantha</name>
    <name type="common">bitter vine</name>
    <dbReference type="NCBI Taxonomy" id="192012"/>
    <lineage>
        <taxon>Eukaryota</taxon>
        <taxon>Viridiplantae</taxon>
        <taxon>Streptophyta</taxon>
        <taxon>Embryophyta</taxon>
        <taxon>Tracheophyta</taxon>
        <taxon>Spermatophyta</taxon>
        <taxon>Magnoliopsida</taxon>
        <taxon>eudicotyledons</taxon>
        <taxon>Gunneridae</taxon>
        <taxon>Pentapetalae</taxon>
        <taxon>asterids</taxon>
        <taxon>campanulids</taxon>
        <taxon>Asterales</taxon>
        <taxon>Asteraceae</taxon>
        <taxon>Asteroideae</taxon>
        <taxon>Heliantheae alliance</taxon>
        <taxon>Eupatorieae</taxon>
        <taxon>Mikania</taxon>
    </lineage>
</organism>
<dbReference type="Pfam" id="PF01657">
    <property type="entry name" value="Stress-antifung"/>
    <property type="match status" value="2"/>
</dbReference>
<evidence type="ECO:0000256" key="13">
    <source>
        <dbReference type="SAM" id="MobiDB-lite"/>
    </source>
</evidence>
<feature type="domain" description="Protein kinase" evidence="15">
    <location>
        <begin position="657"/>
        <end position="921"/>
    </location>
</feature>
<dbReference type="PANTHER" id="PTHR47973">
    <property type="entry name" value="CYSTEINE-RICH RECEPTOR-LIKE PROTEIN KINASE 3"/>
    <property type="match status" value="1"/>
</dbReference>
<feature type="region of interest" description="Disordered" evidence="13">
    <location>
        <begin position="931"/>
        <end position="970"/>
    </location>
</feature>
<dbReference type="GO" id="GO:0003677">
    <property type="term" value="F:DNA binding"/>
    <property type="evidence" value="ECO:0007669"/>
    <property type="project" value="InterPro"/>
</dbReference>
<feature type="transmembrane region" description="Helical" evidence="14">
    <location>
        <begin position="597"/>
        <end position="619"/>
    </location>
</feature>
<dbReference type="InterPro" id="IPR003656">
    <property type="entry name" value="Znf_BED"/>
</dbReference>
<dbReference type="SUPFAM" id="SSF57667">
    <property type="entry name" value="beta-beta-alpha zinc fingers"/>
    <property type="match status" value="1"/>
</dbReference>
<dbReference type="InterPro" id="IPR025525">
    <property type="entry name" value="hAT-like_transposase_RNase-H"/>
</dbReference>
<evidence type="ECO:0000313" key="18">
    <source>
        <dbReference type="EMBL" id="KAD4887886.1"/>
    </source>
</evidence>
<evidence type="ECO:0000256" key="11">
    <source>
        <dbReference type="ARBA" id="ARBA00023170"/>
    </source>
</evidence>
<dbReference type="PROSITE" id="PS50808">
    <property type="entry name" value="ZF_BED"/>
    <property type="match status" value="1"/>
</dbReference>
<dbReference type="Pfam" id="PF02892">
    <property type="entry name" value="zf-BED"/>
    <property type="match status" value="1"/>
</dbReference>
<keyword evidence="19" id="KW-1185">Reference proteome</keyword>
<dbReference type="Pfam" id="PF14372">
    <property type="entry name" value="hAT-like_RNase-H"/>
    <property type="match status" value="1"/>
</dbReference>
<keyword evidence="14" id="KW-0472">Membrane</keyword>
<dbReference type="Gene3D" id="3.30.430.20">
    <property type="entry name" value="Gnk2 domain, C-X8-C-X2-C motif"/>
    <property type="match status" value="2"/>
</dbReference>
<dbReference type="InterPro" id="IPR002902">
    <property type="entry name" value="GNK2"/>
</dbReference>
<evidence type="ECO:0000259" key="16">
    <source>
        <dbReference type="PROSITE" id="PS50808"/>
    </source>
</evidence>
<keyword evidence="2" id="KW-0808">Transferase</keyword>
<name>A0A5N6NFN6_9ASTR</name>
<dbReference type="InterPro" id="IPR036236">
    <property type="entry name" value="Znf_C2H2_sf"/>
</dbReference>
<dbReference type="InterPro" id="IPR001245">
    <property type="entry name" value="Ser-Thr/Tyr_kinase_cat_dom"/>
</dbReference>
<proteinExistence type="predicted"/>
<dbReference type="GO" id="GO:0005524">
    <property type="term" value="F:ATP binding"/>
    <property type="evidence" value="ECO:0007669"/>
    <property type="project" value="UniProtKB-KW"/>
</dbReference>
<keyword evidence="5" id="KW-0677">Repeat</keyword>
<dbReference type="CDD" id="cd23509">
    <property type="entry name" value="Gnk2-like"/>
    <property type="match status" value="2"/>
</dbReference>
<evidence type="ECO:0000256" key="10">
    <source>
        <dbReference type="ARBA" id="ARBA00022840"/>
    </source>
</evidence>
<reference evidence="18 19" key="1">
    <citation type="submission" date="2019-05" db="EMBL/GenBank/DDBJ databases">
        <title>Mikania micrantha, genome provides insights into the molecular mechanism of rapid growth.</title>
        <authorList>
            <person name="Liu B."/>
        </authorList>
    </citation>
    <scope>NUCLEOTIDE SEQUENCE [LARGE SCALE GENOMIC DNA]</scope>
    <source>
        <strain evidence="18">NLD-2019</strain>
        <tissue evidence="18">Leaf</tissue>
    </source>
</reference>
<dbReference type="EMBL" id="SZYD01000011">
    <property type="protein sequence ID" value="KAD4887886.1"/>
    <property type="molecule type" value="Genomic_DNA"/>
</dbReference>
<dbReference type="PROSITE" id="PS51473">
    <property type="entry name" value="GNK2"/>
    <property type="match status" value="2"/>
</dbReference>
<dbReference type="InterPro" id="IPR000719">
    <property type="entry name" value="Prot_kinase_dom"/>
</dbReference>
<evidence type="ECO:0000256" key="6">
    <source>
        <dbReference type="ARBA" id="ARBA00022741"/>
    </source>
</evidence>
<evidence type="ECO:0000256" key="14">
    <source>
        <dbReference type="SAM" id="Phobius"/>
    </source>
</evidence>
<gene>
    <name evidence="18" type="ORF">E3N88_19957</name>
</gene>
<dbReference type="Gene3D" id="3.30.200.20">
    <property type="entry name" value="Phosphorylase Kinase, domain 1"/>
    <property type="match status" value="1"/>
</dbReference>
<evidence type="ECO:0000313" key="19">
    <source>
        <dbReference type="Proteomes" id="UP000326396"/>
    </source>
</evidence>
<keyword evidence="10" id="KW-0067">ATP-binding</keyword>
<feature type="compositionally biased region" description="Low complexity" evidence="13">
    <location>
        <begin position="931"/>
        <end position="958"/>
    </location>
</feature>
<keyword evidence="7 12" id="KW-0863">Zinc-finger</keyword>
<evidence type="ECO:0000259" key="15">
    <source>
        <dbReference type="PROSITE" id="PS50011"/>
    </source>
</evidence>
<dbReference type="SUPFAM" id="SSF56112">
    <property type="entry name" value="Protein kinase-like (PK-like)"/>
    <property type="match status" value="1"/>
</dbReference>
<evidence type="ECO:0000256" key="12">
    <source>
        <dbReference type="PROSITE-ProRule" id="PRU00027"/>
    </source>
</evidence>
<evidence type="ECO:0000256" key="7">
    <source>
        <dbReference type="ARBA" id="ARBA00022771"/>
    </source>
</evidence>
<keyword evidence="6" id="KW-0547">Nucleotide-binding</keyword>
<dbReference type="PROSITE" id="PS50011">
    <property type="entry name" value="PROTEIN_KINASE_DOM"/>
    <property type="match status" value="1"/>
</dbReference>
<keyword evidence="9" id="KW-0862">Zinc</keyword>
<evidence type="ECO:0000256" key="5">
    <source>
        <dbReference type="ARBA" id="ARBA00022737"/>
    </source>
</evidence>
<dbReference type="FunFam" id="3.30.200.20:FF:001208">
    <property type="entry name" value="Putative DUF26-domain receptor-like protein kinase family protein"/>
    <property type="match status" value="1"/>
</dbReference>
<dbReference type="InterPro" id="IPR052059">
    <property type="entry name" value="CR_Ser/Thr_kinase"/>
</dbReference>
<protein>
    <recommendedName>
        <fullName evidence="20">Protein kinase domain-containing protein</fullName>
    </recommendedName>
</protein>
<comment type="caution">
    <text evidence="18">The sequence shown here is derived from an EMBL/GenBank/DDBJ whole genome shotgun (WGS) entry which is preliminary data.</text>
</comment>
<keyword evidence="3" id="KW-0479">Metal-binding</keyword>
<dbReference type="AlphaFoldDB" id="A0A5N6NFN6"/>
<keyword evidence="1" id="KW-0723">Serine/threonine-protein kinase</keyword>
<dbReference type="FunFam" id="3.30.430.20:FF:000015">
    <property type="entry name" value="Cysteine-rich receptor-like protein kinase 3"/>
    <property type="match status" value="1"/>
</dbReference>
<dbReference type="InterPro" id="IPR038408">
    <property type="entry name" value="GNK2_sf"/>
</dbReference>
<keyword evidence="4" id="KW-0732">Signal</keyword>
<sequence>MLFSFSHSQSQAPLHTSKVQLPIFHFFSSPNRLTFHTSPSTAPAAGRSCRRSKDLRTQIVQNLIMSMEDDSNPSNLNTVESKKQRKTYTPRSNVWKHFTKYVDEHGQQRSKCNYCSANYGAQSKHSGTSNMRNHILVCKGNPNNSSNNQSKLAFSIEEDEETGDSKVNLQSFKFDQKKGRRAVAEMLVVDELPFKFVENEGFRRCMRICQPALVIPSRLGKCKKAGSKDDQLSNMAMSMTLKFNKYCGDLNKFNLLVFIASLFDPRTKLAYLKNSLGRASNKASSSSSKIVNEDTSSTKGFSLFGNVDDTFKALRERKMAEVQRQKAELGVTEDLKTELDRYLKEEIEGDDVRFEINSDPRATPAGNLTCGSGRATTVSFIPTFVQAMERLSSNLNNSNNNFAVTNVTDPTLAPFYALIQCHRDLSRTDCLVCYAVSRTAVPGCLPRTSGRIFLDGCFVRYDNYSFFQEAVDPATDARNCTSGVLRTNWDDFEGGLVEFNRSANELVENVTNLALNNGGFGVIGLKGVYGLAQCWESLTNDECRVCLNKAKSEAIGCLPSREGRSMIAGCYLRYSTQKFFNNVSAADGGLSSPGAKVAVVLAAVAFLMISSFAGYAAYIRLSKIREERKNLGMLSNSFNKSGLKYKYETLEKATNYFDLSNKLGQGGAGSVYKGLLPNGDVVAVKRLFFNTRQWVDEFFNEVNLISAIEHKNLVKLLACSIEGPESLLVYEFVPNKSLDHFLFDKDKVQVLSWKQRMGVILGTAEGLVYLHGGCHHVFLLQFNHLFCEKCRGNLCYFRGYMAPEYIVRGQLTEKADVFSFGVVVLEIACGKRNNAFVEDTGSLLQTVWKLYKEGIVSEAIDPLLKGDFPQDEALEVLQIGLLCTQASAALRPSMAEVVELLTTKPENRQNPIRIPHQPPFLNARSLMSQGLSSSTSSPLTKMGVSYTNTSRSSTTPSSEWPLRIDELSSS</sequence>
<dbReference type="Pfam" id="PF07714">
    <property type="entry name" value="PK_Tyr_Ser-Thr"/>
    <property type="match status" value="2"/>
</dbReference>
<feature type="domain" description="Gnk2-homologous" evidence="17">
    <location>
        <begin position="362"/>
        <end position="466"/>
    </location>
</feature>
<evidence type="ECO:0000256" key="2">
    <source>
        <dbReference type="ARBA" id="ARBA00022679"/>
    </source>
</evidence>
<dbReference type="OrthoDB" id="1908121at2759"/>
<evidence type="ECO:0000256" key="8">
    <source>
        <dbReference type="ARBA" id="ARBA00022777"/>
    </source>
</evidence>
<evidence type="ECO:0000256" key="1">
    <source>
        <dbReference type="ARBA" id="ARBA00022527"/>
    </source>
</evidence>
<dbReference type="Proteomes" id="UP000326396">
    <property type="component" value="Linkage Group LG19"/>
</dbReference>
<evidence type="ECO:0008006" key="20">
    <source>
        <dbReference type="Google" id="ProtNLM"/>
    </source>
</evidence>
<keyword evidence="8" id="KW-0418">Kinase</keyword>
<evidence type="ECO:0000259" key="17">
    <source>
        <dbReference type="PROSITE" id="PS51473"/>
    </source>
</evidence>
<dbReference type="GO" id="GO:0004674">
    <property type="term" value="F:protein serine/threonine kinase activity"/>
    <property type="evidence" value="ECO:0007669"/>
    <property type="project" value="UniProtKB-KW"/>
</dbReference>
<evidence type="ECO:0000256" key="3">
    <source>
        <dbReference type="ARBA" id="ARBA00022723"/>
    </source>
</evidence>
<keyword evidence="14" id="KW-1133">Transmembrane helix</keyword>
<feature type="domain" description="BED-type" evidence="16">
    <location>
        <begin position="89"/>
        <end position="148"/>
    </location>
</feature>
<dbReference type="SMART" id="SM00614">
    <property type="entry name" value="ZnF_BED"/>
    <property type="match status" value="1"/>
</dbReference>
<keyword evidence="11" id="KW-0675">Receptor</keyword>
<evidence type="ECO:0000256" key="9">
    <source>
        <dbReference type="ARBA" id="ARBA00022833"/>
    </source>
</evidence>